<proteinExistence type="predicted"/>
<protein>
    <submittedName>
        <fullName evidence="1">Uncharacterized protein</fullName>
    </submittedName>
</protein>
<accession>A0A2R5FM38</accession>
<keyword evidence="2" id="KW-1185">Reference proteome</keyword>
<comment type="caution">
    <text evidence="1">The sequence shown here is derived from an EMBL/GenBank/DDBJ whole genome shotgun (WGS) entry which is preliminary data.</text>
</comment>
<reference evidence="1 2" key="1">
    <citation type="submission" date="2017-06" db="EMBL/GenBank/DDBJ databases">
        <title>Genome sequencing of cyanobaciteial culture collection at National Institute for Environmental Studies (NIES).</title>
        <authorList>
            <person name="Hirose Y."/>
            <person name="Shimura Y."/>
            <person name="Fujisawa T."/>
            <person name="Nakamura Y."/>
            <person name="Kawachi M."/>
        </authorList>
    </citation>
    <scope>NUCLEOTIDE SEQUENCE [LARGE SCALE GENOMIC DNA]</scope>
    <source>
        <strain evidence="1 2">NIES-4072</strain>
    </source>
</reference>
<sequence length="73" mass="8469">MQGDRLKWHHTISDRNRQKDANYQDLGFVFKIFCKAIALLGIKADAAFNLMDKILSAIFKVYQLLPHSIQKHP</sequence>
<dbReference type="Proteomes" id="UP000245124">
    <property type="component" value="Unassembled WGS sequence"/>
</dbReference>
<organism evidence="1 2">
    <name type="scientific">Nostoc commune NIES-4072</name>
    <dbReference type="NCBI Taxonomy" id="2005467"/>
    <lineage>
        <taxon>Bacteria</taxon>
        <taxon>Bacillati</taxon>
        <taxon>Cyanobacteriota</taxon>
        <taxon>Cyanophyceae</taxon>
        <taxon>Nostocales</taxon>
        <taxon>Nostocaceae</taxon>
        <taxon>Nostoc</taxon>
    </lineage>
</organism>
<evidence type="ECO:0000313" key="2">
    <source>
        <dbReference type="Proteomes" id="UP000245124"/>
    </source>
</evidence>
<name>A0A2R5FM38_NOSCO</name>
<dbReference type="AlphaFoldDB" id="A0A2R5FM38"/>
<evidence type="ECO:0000313" key="1">
    <source>
        <dbReference type="EMBL" id="GBG17313.1"/>
    </source>
</evidence>
<dbReference type="EMBL" id="BDUD01000001">
    <property type="protein sequence ID" value="GBG17313.1"/>
    <property type="molecule type" value="Genomic_DNA"/>
</dbReference>
<gene>
    <name evidence="1" type="ORF">NIES4072_09620</name>
</gene>